<proteinExistence type="inferred from homology"/>
<gene>
    <name evidence="2" type="ORF">RG47T_4994</name>
</gene>
<dbReference type="AlphaFoldDB" id="A0A1Q6A670"/>
<comment type="caution">
    <text evidence="2">The sequence shown here is derived from an EMBL/GenBank/DDBJ whole genome shotgun (WGS) entry which is preliminary data.</text>
</comment>
<organism evidence="2 3">
    <name type="scientific">Mucilaginibacter polytrichastri</name>
    <dbReference type="NCBI Taxonomy" id="1302689"/>
    <lineage>
        <taxon>Bacteria</taxon>
        <taxon>Pseudomonadati</taxon>
        <taxon>Bacteroidota</taxon>
        <taxon>Sphingobacteriia</taxon>
        <taxon>Sphingobacteriales</taxon>
        <taxon>Sphingobacteriaceae</taxon>
        <taxon>Mucilaginibacter</taxon>
    </lineage>
</organism>
<evidence type="ECO:0000313" key="3">
    <source>
        <dbReference type="Proteomes" id="UP000186720"/>
    </source>
</evidence>
<evidence type="ECO:0008006" key="4">
    <source>
        <dbReference type="Google" id="ProtNLM"/>
    </source>
</evidence>
<evidence type="ECO:0000256" key="1">
    <source>
        <dbReference type="ARBA" id="ARBA00093770"/>
    </source>
</evidence>
<evidence type="ECO:0000313" key="2">
    <source>
        <dbReference type="EMBL" id="OKS89510.1"/>
    </source>
</evidence>
<dbReference type="Pfam" id="PF11307">
    <property type="entry name" value="DUF3109"/>
    <property type="match status" value="1"/>
</dbReference>
<accession>A0A1Q6A670</accession>
<dbReference type="OrthoDB" id="597501at2"/>
<protein>
    <recommendedName>
        <fullName evidence="4">DUF3109 family protein</fullName>
    </recommendedName>
</protein>
<dbReference type="InterPro" id="IPR021458">
    <property type="entry name" value="Rv0495c"/>
</dbReference>
<name>A0A1Q6A670_9SPHI</name>
<comment type="similarity">
    <text evidence="1">Belongs to the Rv0495c family.</text>
</comment>
<reference evidence="2 3" key="1">
    <citation type="submission" date="2016-11" db="EMBL/GenBank/DDBJ databases">
        <title>Whole Genome Sequencing of Mucilaginibacter polytrichastri RG4-7(T) isolated from the moss sample.</title>
        <authorList>
            <person name="Li Y."/>
        </authorList>
    </citation>
    <scope>NUCLEOTIDE SEQUENCE [LARGE SCALE GENOMIC DNA]</scope>
    <source>
        <strain evidence="2 3">RG4-7</strain>
    </source>
</reference>
<dbReference type="Proteomes" id="UP000186720">
    <property type="component" value="Unassembled WGS sequence"/>
</dbReference>
<dbReference type="EMBL" id="MPPL01000001">
    <property type="protein sequence ID" value="OKS89510.1"/>
    <property type="molecule type" value="Genomic_DNA"/>
</dbReference>
<dbReference type="RefSeq" id="WP_074492594.1">
    <property type="nucleotide sequence ID" value="NZ_FPAM01000003.1"/>
</dbReference>
<dbReference type="STRING" id="1302689.RG47T_4994"/>
<keyword evidence="3" id="KW-1185">Reference proteome</keyword>
<sequence>MIEVGSVLLHEDVVRENFVCNLSKCKGACCIEGDAGAPLNHDELGVLKEIYPKVKPYMTAKGIKAVEDQGTHVTDFEGDYTTPCVDTNKECAYVTWENGITKCAIEKAYEQGAITWQKPISCHLYPIRITAYPEFDVLNYDRWSICSPACSFGDELKVKVHEFLKGPLIRKYGAEWYAELEDFMDGADLSHL</sequence>